<organism evidence="1 2">
    <name type="scientific">Mycobacterium terramassiliense</name>
    <dbReference type="NCBI Taxonomy" id="1841859"/>
    <lineage>
        <taxon>Bacteria</taxon>
        <taxon>Bacillati</taxon>
        <taxon>Actinomycetota</taxon>
        <taxon>Actinomycetes</taxon>
        <taxon>Mycobacteriales</taxon>
        <taxon>Mycobacteriaceae</taxon>
        <taxon>Mycobacterium</taxon>
    </lineage>
</organism>
<evidence type="ECO:0000313" key="2">
    <source>
        <dbReference type="Proteomes" id="UP000241595"/>
    </source>
</evidence>
<proteinExistence type="predicted"/>
<dbReference type="AlphaFoldDB" id="A0A2U3N9U3"/>
<dbReference type="RefSeq" id="WP_157900928.1">
    <property type="nucleotide sequence ID" value="NZ_LT717700.1"/>
</dbReference>
<dbReference type="OrthoDB" id="4730718at2"/>
<keyword evidence="2" id="KW-1185">Reference proteome</keyword>
<dbReference type="STRING" id="1841859.GCA_900157385_01741"/>
<gene>
    <name evidence="1" type="ORF">MTAB308_1746</name>
</gene>
<dbReference type="EMBL" id="FTRV01000011">
    <property type="protein sequence ID" value="SPM28260.1"/>
    <property type="molecule type" value="Genomic_DNA"/>
</dbReference>
<reference evidence="1 2" key="1">
    <citation type="submission" date="2017-01" db="EMBL/GenBank/DDBJ databases">
        <authorList>
            <consortium name="Urmite Genomes"/>
        </authorList>
    </citation>
    <scope>NUCLEOTIDE SEQUENCE [LARGE SCALE GENOMIC DNA]</scope>
    <source>
        <strain evidence="1 2">AB308</strain>
    </source>
</reference>
<dbReference type="Proteomes" id="UP000241595">
    <property type="component" value="Unassembled WGS sequence"/>
</dbReference>
<name>A0A2U3N9U3_9MYCO</name>
<protein>
    <submittedName>
        <fullName evidence="1">Uncharacterized protein</fullName>
    </submittedName>
</protein>
<evidence type="ECO:0000313" key="1">
    <source>
        <dbReference type="EMBL" id="SPM28260.1"/>
    </source>
</evidence>
<accession>A0A2U3N9U3</accession>
<sequence length="138" mass="15650">MTAGFSSEVQTIVGPLLAELGFVLDEVDDSPDQGGIERHIVYYRSSDCKMQIYEYSREGEVNSMIATLDAPNEFGLTSKQWHYISKFSKRSDVPPQERLRLAIAEANTYANPLEWVRDRIAKYYESAHAGILEMYGFG</sequence>